<comment type="subcellular location">
    <subcellularLocation>
        <location evidence="1">Cell inner membrane</location>
    </subcellularLocation>
</comment>
<evidence type="ECO:0000256" key="3">
    <source>
        <dbReference type="ARBA" id="ARBA00008467"/>
    </source>
</evidence>
<evidence type="ECO:0000256" key="21">
    <source>
        <dbReference type="ARBA" id="ARBA00047659"/>
    </source>
</evidence>
<keyword evidence="14" id="KW-0443">Lipid metabolism</keyword>
<comment type="catalytic activity">
    <reaction evidence="20 22">
        <text>(9Z)-hexadecenoyl-[ACP] + malonyl-[ACP] + H(+) = 3-oxo-(11Z)-octadecenoyl-[ACP] + holo-[ACP] + CO2</text>
        <dbReference type="Rhea" id="RHEA:55040"/>
        <dbReference type="Rhea" id="RHEA-COMP:9623"/>
        <dbReference type="Rhea" id="RHEA-COMP:9685"/>
        <dbReference type="Rhea" id="RHEA-COMP:10800"/>
        <dbReference type="Rhea" id="RHEA-COMP:14074"/>
        <dbReference type="ChEBI" id="CHEBI:15378"/>
        <dbReference type="ChEBI" id="CHEBI:16526"/>
        <dbReference type="ChEBI" id="CHEBI:64479"/>
        <dbReference type="ChEBI" id="CHEBI:78449"/>
        <dbReference type="ChEBI" id="CHEBI:83989"/>
        <dbReference type="ChEBI" id="CHEBI:138538"/>
        <dbReference type="EC" id="2.3.1.179"/>
    </reaction>
</comment>
<protein>
    <recommendedName>
        <fullName evidence="5 22">3-oxoacyl-[acyl-carrier-protein] synthase 2</fullName>
        <ecNumber evidence="4 22">2.3.1.179</ecNumber>
    </recommendedName>
</protein>
<dbReference type="PANTHER" id="PTHR11712:SF352">
    <property type="entry name" value="3-OXOACYL-[ACYL-CARRIER-PROTEIN] SYNTHASE"/>
    <property type="match status" value="1"/>
</dbReference>
<evidence type="ECO:0000256" key="5">
    <source>
        <dbReference type="ARBA" id="ARBA00014657"/>
    </source>
</evidence>
<evidence type="ECO:0000256" key="23">
    <source>
        <dbReference type="PIRSR" id="PIRSR000447-1"/>
    </source>
</evidence>
<keyword evidence="13" id="KW-1133">Transmembrane helix</keyword>
<evidence type="ECO:0000256" key="14">
    <source>
        <dbReference type="ARBA" id="ARBA00023098"/>
    </source>
</evidence>
<evidence type="ECO:0000256" key="22">
    <source>
        <dbReference type="PIRNR" id="PIRNR000447"/>
    </source>
</evidence>
<dbReference type="AlphaFoldDB" id="A0A431W4M4"/>
<evidence type="ECO:0000256" key="10">
    <source>
        <dbReference type="ARBA" id="ARBA00022679"/>
    </source>
</evidence>
<evidence type="ECO:0000256" key="6">
    <source>
        <dbReference type="ARBA" id="ARBA00022458"/>
    </source>
</evidence>
<evidence type="ECO:0000256" key="12">
    <source>
        <dbReference type="ARBA" id="ARBA00022832"/>
    </source>
</evidence>
<dbReference type="GO" id="GO:0006633">
    <property type="term" value="P:fatty acid biosynthetic process"/>
    <property type="evidence" value="ECO:0007669"/>
    <property type="project" value="UniProtKB-UniRule"/>
</dbReference>
<evidence type="ECO:0000256" key="24">
    <source>
        <dbReference type="RuleBase" id="RU003694"/>
    </source>
</evidence>
<dbReference type="EMBL" id="RXNT01000010">
    <property type="protein sequence ID" value="RTR30396.1"/>
    <property type="molecule type" value="Genomic_DNA"/>
</dbReference>
<evidence type="ECO:0000313" key="26">
    <source>
        <dbReference type="EMBL" id="RTR30396.1"/>
    </source>
</evidence>
<comment type="catalytic activity">
    <reaction evidence="21 22">
        <text>a fatty acyl-[ACP] + malonyl-[ACP] + H(+) = a 3-oxoacyl-[ACP] + holo-[ACP] + CO2</text>
        <dbReference type="Rhea" id="RHEA:22836"/>
        <dbReference type="Rhea" id="RHEA-COMP:9623"/>
        <dbReference type="Rhea" id="RHEA-COMP:9685"/>
        <dbReference type="Rhea" id="RHEA-COMP:9916"/>
        <dbReference type="Rhea" id="RHEA-COMP:14125"/>
        <dbReference type="ChEBI" id="CHEBI:15378"/>
        <dbReference type="ChEBI" id="CHEBI:16526"/>
        <dbReference type="ChEBI" id="CHEBI:64479"/>
        <dbReference type="ChEBI" id="CHEBI:78449"/>
        <dbReference type="ChEBI" id="CHEBI:78776"/>
        <dbReference type="ChEBI" id="CHEBI:138651"/>
    </reaction>
</comment>
<gene>
    <name evidence="26" type="primary">fabF</name>
    <name evidence="26" type="ORF">EKG37_12895</name>
</gene>
<evidence type="ECO:0000256" key="2">
    <source>
        <dbReference type="ARBA" id="ARBA00005194"/>
    </source>
</evidence>
<dbReference type="PROSITE" id="PS00606">
    <property type="entry name" value="KS3_1"/>
    <property type="match status" value="1"/>
</dbReference>
<dbReference type="GO" id="GO:0005886">
    <property type="term" value="C:plasma membrane"/>
    <property type="evidence" value="ECO:0007669"/>
    <property type="project" value="UniProtKB-SubCell"/>
</dbReference>
<keyword evidence="15" id="KW-0472">Membrane</keyword>
<keyword evidence="9" id="KW-0997">Cell inner membrane</keyword>
<evidence type="ECO:0000256" key="13">
    <source>
        <dbReference type="ARBA" id="ARBA00022989"/>
    </source>
</evidence>
<evidence type="ECO:0000256" key="7">
    <source>
        <dbReference type="ARBA" id="ARBA00022475"/>
    </source>
</evidence>
<sequence length="411" mass="44558">MKRRVVVTGYGAISPLGNDPEIIWENIKLGKSGIKEVNFSGYKEISTKIGGLIEHFNPEDYFDKKELGKYDLFIQYAYAAAKQALEQSKLMITESDPNRLGVYIGSGIGGINTTLENHRSLLEKGPRKVSPFMVPMMISNMASGIVSIKTGFKGPSFSPVSACATGNQAIGEAYLNIAHGYSDAILAGGAEASVNPLAYSGFSRMRAMSTNNEFPEKASRPFDSLRDGFVMSEGSGVLLLEEYEHAKKRGATILGEIIGYGSTTDAHHMTSPDYHGAERAMKLALDMGGIKRTEIHYINAHGTSTPEGDKSETKAIKNVFGSHAYKLKVSSTKSMTGHLFGAAGGLEAIITLKSIKEDIIPPTINYENPDPECDLDYVPNRSIKAEVNYALSNGFGFGGHNAVLLFKKYLE</sequence>
<dbReference type="FunFam" id="3.40.47.10:FF:000009">
    <property type="entry name" value="3-oxoacyl-[acyl-carrier-protein] synthase 2"/>
    <property type="match status" value="1"/>
</dbReference>
<evidence type="ECO:0000256" key="19">
    <source>
        <dbReference type="ARBA" id="ARBA00037576"/>
    </source>
</evidence>
<keyword evidence="17 22" id="KW-0012">Acyltransferase</keyword>
<comment type="similarity">
    <text evidence="3 22 24">Belongs to the thiolase-like superfamily. Beta-ketoacyl-ACP synthases family.</text>
</comment>
<evidence type="ECO:0000256" key="17">
    <source>
        <dbReference type="ARBA" id="ARBA00023315"/>
    </source>
</evidence>
<dbReference type="EC" id="2.3.1.179" evidence="4 22"/>
<comment type="pathway">
    <text evidence="2 22">Lipid metabolism; fatty acid biosynthesis.</text>
</comment>
<dbReference type="Proteomes" id="UP000271374">
    <property type="component" value="Unassembled WGS sequence"/>
</dbReference>
<keyword evidence="27" id="KW-1185">Reference proteome</keyword>
<dbReference type="InterPro" id="IPR014030">
    <property type="entry name" value="Ketoacyl_synth_N"/>
</dbReference>
<organism evidence="26 27">
    <name type="scientific">Bacillus yapensis</name>
    <dbReference type="NCBI Taxonomy" id="2492960"/>
    <lineage>
        <taxon>Bacteria</taxon>
        <taxon>Bacillati</taxon>
        <taxon>Bacillota</taxon>
        <taxon>Bacilli</taxon>
        <taxon>Bacillales</taxon>
        <taxon>Bacillaceae</taxon>
        <taxon>Bacillus</taxon>
    </lineage>
</organism>
<dbReference type="SMART" id="SM00825">
    <property type="entry name" value="PKS_KS"/>
    <property type="match status" value="1"/>
</dbReference>
<dbReference type="InterPro" id="IPR000794">
    <property type="entry name" value="Beta-ketoacyl_synthase"/>
</dbReference>
<dbReference type="InterPro" id="IPR020841">
    <property type="entry name" value="PKS_Beta-ketoAc_synthase_dom"/>
</dbReference>
<keyword evidence="7" id="KW-1003">Cell membrane</keyword>
<evidence type="ECO:0000313" key="27">
    <source>
        <dbReference type="Proteomes" id="UP000271374"/>
    </source>
</evidence>
<dbReference type="Pfam" id="PF00109">
    <property type="entry name" value="ketoacyl-synt"/>
    <property type="match status" value="1"/>
</dbReference>
<evidence type="ECO:0000256" key="9">
    <source>
        <dbReference type="ARBA" id="ARBA00022519"/>
    </source>
</evidence>
<evidence type="ECO:0000256" key="8">
    <source>
        <dbReference type="ARBA" id="ARBA00022516"/>
    </source>
</evidence>
<dbReference type="InterPro" id="IPR014031">
    <property type="entry name" value="Ketoacyl_synth_C"/>
</dbReference>
<keyword evidence="12" id="KW-0276">Fatty acid metabolism</keyword>
<evidence type="ECO:0000256" key="4">
    <source>
        <dbReference type="ARBA" id="ARBA00012356"/>
    </source>
</evidence>
<keyword evidence="8 22" id="KW-0444">Lipid biosynthesis</keyword>
<proteinExistence type="inferred from homology"/>
<dbReference type="InterPro" id="IPR017568">
    <property type="entry name" value="3-oxoacyl-ACP_synth-2"/>
</dbReference>
<dbReference type="NCBIfam" id="NF004970">
    <property type="entry name" value="PRK06333.1"/>
    <property type="match status" value="1"/>
</dbReference>
<comment type="function">
    <text evidence="18 22">Involved in the type II fatty acid elongation cycle. Catalyzes the elongation of a wide range of acyl-ACP by the addition of two carbons from malonyl-ACP to an acyl acceptor. Can efficiently catalyze the conversion of palmitoleoyl-ACP (cis-hexadec-9-enoyl-ACP) to cis-vaccenoyl-ACP (cis-octadec-11-enoyl-ACP), an essential step in the thermal regulation of fatty acid composition.</text>
</comment>
<dbReference type="OrthoDB" id="9808669at2"/>
<feature type="domain" description="Ketosynthase family 3 (KS3)" evidence="25">
    <location>
        <begin position="2"/>
        <end position="408"/>
    </location>
</feature>
<comment type="caution">
    <text evidence="26">The sequence shown here is derived from an EMBL/GenBank/DDBJ whole genome shotgun (WGS) entry which is preliminary data.</text>
</comment>
<comment type="function">
    <text evidence="19">Proposed to synthesize NOD factor fatty acyl chain. Involved in the synthesis of a highly unsaturated fatty acid moiety, which forms part of a lipo-oligosaccharide that is responsible for host specificity.</text>
</comment>
<dbReference type="UniPathway" id="UPA00094"/>
<dbReference type="SUPFAM" id="SSF53901">
    <property type="entry name" value="Thiolase-like"/>
    <property type="match status" value="2"/>
</dbReference>
<dbReference type="PIRSF" id="PIRSF000447">
    <property type="entry name" value="KAS_II"/>
    <property type="match status" value="1"/>
</dbReference>
<dbReference type="PANTHER" id="PTHR11712">
    <property type="entry name" value="POLYKETIDE SYNTHASE-RELATED"/>
    <property type="match status" value="1"/>
</dbReference>
<dbReference type="NCBIfam" id="TIGR03150">
    <property type="entry name" value="fabF"/>
    <property type="match status" value="1"/>
</dbReference>
<dbReference type="PROSITE" id="PS52004">
    <property type="entry name" value="KS3_2"/>
    <property type="match status" value="1"/>
</dbReference>
<evidence type="ECO:0000256" key="11">
    <source>
        <dbReference type="ARBA" id="ARBA00022692"/>
    </source>
</evidence>
<dbReference type="NCBIfam" id="NF005589">
    <property type="entry name" value="PRK07314.1"/>
    <property type="match status" value="1"/>
</dbReference>
<reference evidence="26 27" key="1">
    <citation type="submission" date="2018-12" db="EMBL/GenBank/DDBJ databases">
        <title>Bacillus yapensis draft genome sequence.</title>
        <authorList>
            <person name="Yu L."/>
            <person name="Xu X."/>
            <person name="Tang X."/>
        </authorList>
    </citation>
    <scope>NUCLEOTIDE SEQUENCE [LARGE SCALE GENOMIC DNA]</scope>
    <source>
        <strain evidence="26 27">XXST-01</strain>
    </source>
</reference>
<evidence type="ECO:0000256" key="18">
    <source>
        <dbReference type="ARBA" id="ARBA00024006"/>
    </source>
</evidence>
<evidence type="ECO:0000256" key="20">
    <source>
        <dbReference type="ARBA" id="ARBA00047318"/>
    </source>
</evidence>
<keyword evidence="11" id="KW-0812">Transmembrane</keyword>
<dbReference type="Pfam" id="PF02801">
    <property type="entry name" value="Ketoacyl-synt_C"/>
    <property type="match status" value="1"/>
</dbReference>
<accession>A0A431W4M4</accession>
<dbReference type="InterPro" id="IPR016039">
    <property type="entry name" value="Thiolase-like"/>
</dbReference>
<evidence type="ECO:0000256" key="15">
    <source>
        <dbReference type="ARBA" id="ARBA00023136"/>
    </source>
</evidence>
<name>A0A431W4M4_9BACI</name>
<dbReference type="InterPro" id="IPR018201">
    <property type="entry name" value="Ketoacyl_synth_AS"/>
</dbReference>
<feature type="active site" description="For beta-ketoacyl synthase activity" evidence="23">
    <location>
        <position position="163"/>
    </location>
</feature>
<keyword evidence="16 22" id="KW-0275">Fatty acid biosynthesis</keyword>
<keyword evidence="6" id="KW-0536">Nodulation</keyword>
<evidence type="ECO:0000256" key="16">
    <source>
        <dbReference type="ARBA" id="ARBA00023160"/>
    </source>
</evidence>
<evidence type="ECO:0000256" key="1">
    <source>
        <dbReference type="ARBA" id="ARBA00004533"/>
    </source>
</evidence>
<evidence type="ECO:0000259" key="25">
    <source>
        <dbReference type="PROSITE" id="PS52004"/>
    </source>
</evidence>
<dbReference type="Gene3D" id="3.40.47.10">
    <property type="match status" value="1"/>
</dbReference>
<keyword evidence="10 22" id="KW-0808">Transferase</keyword>
<dbReference type="GO" id="GO:0004315">
    <property type="term" value="F:3-oxoacyl-[acyl-carrier-protein] synthase activity"/>
    <property type="evidence" value="ECO:0007669"/>
    <property type="project" value="UniProtKB-UniRule"/>
</dbReference>
<dbReference type="CDD" id="cd00834">
    <property type="entry name" value="KAS_I_II"/>
    <property type="match status" value="1"/>
</dbReference>
<dbReference type="RefSeq" id="WP_126409070.1">
    <property type="nucleotide sequence ID" value="NZ_RXNT01000010.1"/>
</dbReference>